<evidence type="ECO:0000256" key="2">
    <source>
        <dbReference type="ARBA" id="ARBA00022801"/>
    </source>
</evidence>
<dbReference type="SUPFAM" id="SSF50891">
    <property type="entry name" value="Cyclophilin-like"/>
    <property type="match status" value="1"/>
</dbReference>
<dbReference type="InterPro" id="IPR003833">
    <property type="entry name" value="CT_C_D"/>
</dbReference>
<dbReference type="InterPro" id="IPR029000">
    <property type="entry name" value="Cyclophilin-like_dom_sf"/>
</dbReference>
<sequence length="216" mass="22961">MGKHTAGQAHGEVRWRWVGERGVQVATGGATLARYESLISMNLTDVEDIIPADDSILVILKRAAAVPRELEAALTEALPEPDGGTGRRSVHELVVEYGGPDGPDLAELAERAGMTIAAYVECHAAAEYTVAFLGFQPGFPYLRGLPAELHAERRASPRQRVAPGSVAIGGTYAGIYPAGGPGGWHVVGRTAATLFDPRRDEPCLLMPGDRVRFVPA</sequence>
<evidence type="ECO:0000313" key="6">
    <source>
        <dbReference type="Proteomes" id="UP001334732"/>
    </source>
</evidence>
<evidence type="ECO:0000259" key="4">
    <source>
        <dbReference type="SMART" id="SM00796"/>
    </source>
</evidence>
<evidence type="ECO:0000313" key="5">
    <source>
        <dbReference type="EMBL" id="WRS39268.1"/>
    </source>
</evidence>
<dbReference type="SMART" id="SM00796">
    <property type="entry name" value="AHS1"/>
    <property type="match status" value="1"/>
</dbReference>
<reference evidence="5 6" key="1">
    <citation type="submission" date="2023-12" db="EMBL/GenBank/DDBJ databases">
        <title>Thiobacillus sedimentum sp. nov., a chemolithoautotrophic sulfur-oxidizing bacterium isolated from freshwater sediment.</title>
        <authorList>
            <person name="Luo J."/>
            <person name="Dai C."/>
        </authorList>
    </citation>
    <scope>NUCLEOTIDE SEQUENCE [LARGE SCALE GENOMIC DNA]</scope>
    <source>
        <strain evidence="5 6">SCUT-2</strain>
    </source>
</reference>
<dbReference type="Pfam" id="PF02682">
    <property type="entry name" value="CT_C_D"/>
    <property type="match status" value="1"/>
</dbReference>
<name>A0ABZ1CIQ4_9PROT</name>
<keyword evidence="6" id="KW-1185">Reference proteome</keyword>
<keyword evidence="2 5" id="KW-0378">Hydrolase</keyword>
<evidence type="ECO:0000256" key="3">
    <source>
        <dbReference type="ARBA" id="ARBA00022840"/>
    </source>
</evidence>
<dbReference type="InterPro" id="IPR010016">
    <property type="entry name" value="PxpB"/>
</dbReference>
<dbReference type="Gene3D" id="2.40.100.10">
    <property type="entry name" value="Cyclophilin-like"/>
    <property type="match status" value="1"/>
</dbReference>
<dbReference type="NCBIfam" id="TIGR00370">
    <property type="entry name" value="5-oxoprolinase subunit PxpB"/>
    <property type="match status" value="1"/>
</dbReference>
<evidence type="ECO:0000256" key="1">
    <source>
        <dbReference type="ARBA" id="ARBA00022741"/>
    </source>
</evidence>
<protein>
    <submittedName>
        <fullName evidence="5">5-oxoprolinase subunit PxpB</fullName>
        <ecNumber evidence="5">3.5.2.9</ecNumber>
    </submittedName>
</protein>
<gene>
    <name evidence="5" type="primary">pxpB</name>
    <name evidence="5" type="ORF">VA613_14870</name>
</gene>
<dbReference type="GO" id="GO:0017168">
    <property type="term" value="F:5-oxoprolinase (ATP-hydrolyzing) activity"/>
    <property type="evidence" value="ECO:0007669"/>
    <property type="project" value="UniProtKB-EC"/>
</dbReference>
<dbReference type="PANTHER" id="PTHR34698">
    <property type="entry name" value="5-OXOPROLINASE SUBUNIT B"/>
    <property type="match status" value="1"/>
</dbReference>
<dbReference type="RefSeq" id="WP_324779800.1">
    <property type="nucleotide sequence ID" value="NZ_CP141769.1"/>
</dbReference>
<dbReference type="EC" id="3.5.2.9" evidence="5"/>
<proteinExistence type="predicted"/>
<keyword evidence="3" id="KW-0067">ATP-binding</keyword>
<dbReference type="EMBL" id="CP141769">
    <property type="protein sequence ID" value="WRS39268.1"/>
    <property type="molecule type" value="Genomic_DNA"/>
</dbReference>
<accession>A0ABZ1CIQ4</accession>
<organism evidence="5 6">
    <name type="scientific">Thiobacillus sedimenti</name>
    <dbReference type="NCBI Taxonomy" id="3110231"/>
    <lineage>
        <taxon>Bacteria</taxon>
        <taxon>Pseudomonadati</taxon>
        <taxon>Pseudomonadota</taxon>
        <taxon>Betaproteobacteria</taxon>
        <taxon>Nitrosomonadales</taxon>
        <taxon>Thiobacillaceae</taxon>
        <taxon>Thiobacillus</taxon>
    </lineage>
</organism>
<keyword evidence="1" id="KW-0547">Nucleotide-binding</keyword>
<feature type="domain" description="Carboxyltransferase" evidence="4">
    <location>
        <begin position="13"/>
        <end position="205"/>
    </location>
</feature>
<dbReference type="PANTHER" id="PTHR34698:SF2">
    <property type="entry name" value="5-OXOPROLINASE SUBUNIT B"/>
    <property type="match status" value="1"/>
</dbReference>
<dbReference type="Proteomes" id="UP001334732">
    <property type="component" value="Chromosome"/>
</dbReference>